<sequence>MPLLCNHHYHKDLTAAKKFDFLGGSEKFDFDKNKNWEDCYNRAYYMLKNYTYDCDYDLFPSLLR</sequence>
<dbReference type="Proteomes" id="UP001163731">
    <property type="component" value="Unassembled WGS sequence"/>
</dbReference>
<protein>
    <submittedName>
        <fullName evidence="1">Uncharacterized protein</fullName>
    </submittedName>
</protein>
<keyword evidence="2" id="KW-1185">Reference proteome</keyword>
<evidence type="ECO:0000313" key="1">
    <source>
        <dbReference type="EMBL" id="MCW3170263.1"/>
    </source>
</evidence>
<organism evidence="1 2">
    <name type="scientific">Chryseobacterium kimseyorum</name>
    <dbReference type="NCBI Taxonomy" id="2984028"/>
    <lineage>
        <taxon>Bacteria</taxon>
        <taxon>Pseudomonadati</taxon>
        <taxon>Bacteroidota</taxon>
        <taxon>Flavobacteriia</taxon>
        <taxon>Flavobacteriales</taxon>
        <taxon>Weeksellaceae</taxon>
        <taxon>Chryseobacterium group</taxon>
        <taxon>Chryseobacterium</taxon>
    </lineage>
</organism>
<dbReference type="EMBL" id="JAPDHW010000016">
    <property type="protein sequence ID" value="MCW3170263.1"/>
    <property type="molecule type" value="Genomic_DNA"/>
</dbReference>
<reference evidence="1" key="1">
    <citation type="submission" date="2022-10" db="EMBL/GenBank/DDBJ databases">
        <title>Chryseobacterium babae sp. nov. isolated from the gut of the beetle Oryctes rhinoceros, and Chryseobacterium kimseyorum sp. nov., isolated from a stick insect rearing cage.</title>
        <authorList>
            <person name="Shelomi M."/>
            <person name="Han C.-J."/>
            <person name="Chen W.-M."/>
            <person name="Chen H.-K."/>
            <person name="Liaw S.-J."/>
            <person name="Muhle E."/>
            <person name="Clermont D."/>
        </authorList>
    </citation>
    <scope>NUCLEOTIDE SEQUENCE</scope>
    <source>
        <strain evidence="1">09-1422</strain>
    </source>
</reference>
<proteinExistence type="predicted"/>
<evidence type="ECO:0000313" key="2">
    <source>
        <dbReference type="Proteomes" id="UP001163731"/>
    </source>
</evidence>
<accession>A0ABT3I2K8</accession>
<gene>
    <name evidence="1" type="ORF">OMO38_17175</name>
</gene>
<name>A0ABT3I2K8_9FLAO</name>
<dbReference type="RefSeq" id="WP_264751417.1">
    <property type="nucleotide sequence ID" value="NZ_JAPDHW010000016.1"/>
</dbReference>
<comment type="caution">
    <text evidence="1">The sequence shown here is derived from an EMBL/GenBank/DDBJ whole genome shotgun (WGS) entry which is preliminary data.</text>
</comment>